<gene>
    <name evidence="7" type="ORF">LITE_LOCUS27403</name>
</gene>
<organism evidence="7 8">
    <name type="scientific">Linum tenue</name>
    <dbReference type="NCBI Taxonomy" id="586396"/>
    <lineage>
        <taxon>Eukaryota</taxon>
        <taxon>Viridiplantae</taxon>
        <taxon>Streptophyta</taxon>
        <taxon>Embryophyta</taxon>
        <taxon>Tracheophyta</taxon>
        <taxon>Spermatophyta</taxon>
        <taxon>Magnoliopsida</taxon>
        <taxon>eudicotyledons</taxon>
        <taxon>Gunneridae</taxon>
        <taxon>Pentapetalae</taxon>
        <taxon>rosids</taxon>
        <taxon>fabids</taxon>
        <taxon>Malpighiales</taxon>
        <taxon>Linaceae</taxon>
        <taxon>Linum</taxon>
    </lineage>
</organism>
<evidence type="ECO:0000256" key="4">
    <source>
        <dbReference type="ARBA" id="ARBA00023136"/>
    </source>
</evidence>
<evidence type="ECO:0000256" key="2">
    <source>
        <dbReference type="ARBA" id="ARBA00022692"/>
    </source>
</evidence>
<evidence type="ECO:0000256" key="3">
    <source>
        <dbReference type="ARBA" id="ARBA00022989"/>
    </source>
</evidence>
<keyword evidence="8" id="KW-1185">Reference proteome</keyword>
<feature type="compositionally biased region" description="Polar residues" evidence="5">
    <location>
        <begin position="241"/>
        <end position="250"/>
    </location>
</feature>
<feature type="region of interest" description="Disordered" evidence="5">
    <location>
        <begin position="121"/>
        <end position="142"/>
    </location>
</feature>
<feature type="domain" description="GTD-binding" evidence="6">
    <location>
        <begin position="13"/>
        <end position="111"/>
    </location>
</feature>
<keyword evidence="4" id="KW-0472">Membrane</keyword>
<feature type="compositionally biased region" description="Basic and acidic residues" evidence="5">
    <location>
        <begin position="217"/>
        <end position="227"/>
    </location>
</feature>
<sequence length="447" mass="50090">MAETHHALLLPEADAVSLREALHGQQQILQKLYRELDVEREAAATAASEAMSMILRLQGEKAALKMEANQYKRMAEEKMCHAEETLELCDDLMYQKEMEIASLEFQLQSYKNRFVSMGPNDAPDLDLSPHKSDTLKGEKGGGVRRLNSLPQLALMDTIHKRVGFDRKQVASPSTATIDEESEFQEIHELEKKFVAGHTAGDLNSYWEQIKKLDERLKEKSDGSSKDHTSKHKSALWRGGTWSHSSYSQLTEGNNGNSGGENSTPQDLEAGLSSHAPSNNCMADNLESQKKPCEQQKKDSRKPHVEGSTEFHKQDISSGEQGKVVSHCSSSNEKKKTPKDAPLVDHGHGGLPPPPHHHLVTPCDYQNLMRRIERLERGRNNVRHQQQQEIGSCGGGQTAEEEMHLLKAIQEQLGGIQTELRSRKAQKPIVPVEPCLDVLQEAMLYFWL</sequence>
<dbReference type="Pfam" id="PF04576">
    <property type="entry name" value="Zein-binding"/>
    <property type="match status" value="1"/>
</dbReference>
<dbReference type="AlphaFoldDB" id="A0AAV0M8H8"/>
<dbReference type="PROSITE" id="PS51775">
    <property type="entry name" value="GTD_BINDING"/>
    <property type="match status" value="1"/>
</dbReference>
<comment type="caution">
    <text evidence="7">The sequence shown here is derived from an EMBL/GenBank/DDBJ whole genome shotgun (WGS) entry which is preliminary data.</text>
</comment>
<evidence type="ECO:0000259" key="6">
    <source>
        <dbReference type="PROSITE" id="PS51775"/>
    </source>
</evidence>
<dbReference type="GO" id="GO:0080115">
    <property type="term" value="F:myosin XI tail binding"/>
    <property type="evidence" value="ECO:0007669"/>
    <property type="project" value="UniProtKB-ARBA"/>
</dbReference>
<reference evidence="7" key="1">
    <citation type="submission" date="2022-08" db="EMBL/GenBank/DDBJ databases">
        <authorList>
            <person name="Gutierrez-Valencia J."/>
        </authorList>
    </citation>
    <scope>NUCLEOTIDE SEQUENCE</scope>
</reference>
<evidence type="ECO:0000313" key="7">
    <source>
        <dbReference type="EMBL" id="CAI0442821.1"/>
    </source>
</evidence>
<evidence type="ECO:0000256" key="5">
    <source>
        <dbReference type="SAM" id="MobiDB-lite"/>
    </source>
</evidence>
<feature type="compositionally biased region" description="Low complexity" evidence="5">
    <location>
        <begin position="251"/>
        <end position="262"/>
    </location>
</feature>
<dbReference type="EMBL" id="CAMGYJ010000007">
    <property type="protein sequence ID" value="CAI0442821.1"/>
    <property type="molecule type" value="Genomic_DNA"/>
</dbReference>
<dbReference type="GO" id="GO:0016020">
    <property type="term" value="C:membrane"/>
    <property type="evidence" value="ECO:0007669"/>
    <property type="project" value="UniProtKB-SubCell"/>
</dbReference>
<dbReference type="PANTHER" id="PTHR31422:SF1">
    <property type="entry name" value="GTD-BINDING DOMAIN-CONTAINING PROTEIN"/>
    <property type="match status" value="1"/>
</dbReference>
<protein>
    <recommendedName>
        <fullName evidence="6">GTD-binding domain-containing protein</fullName>
    </recommendedName>
</protein>
<evidence type="ECO:0000256" key="1">
    <source>
        <dbReference type="ARBA" id="ARBA00004370"/>
    </source>
</evidence>
<keyword evidence="3" id="KW-1133">Transmembrane helix</keyword>
<feature type="compositionally biased region" description="Basic and acidic residues" evidence="5">
    <location>
        <begin position="286"/>
        <end position="314"/>
    </location>
</feature>
<evidence type="ECO:0000313" key="8">
    <source>
        <dbReference type="Proteomes" id="UP001154282"/>
    </source>
</evidence>
<proteinExistence type="predicted"/>
<dbReference type="PANTHER" id="PTHR31422">
    <property type="entry name" value="BNAANNG28530D PROTEIN"/>
    <property type="match status" value="1"/>
</dbReference>
<dbReference type="Proteomes" id="UP001154282">
    <property type="component" value="Unassembled WGS sequence"/>
</dbReference>
<accession>A0AAV0M8H8</accession>
<keyword evidence="2" id="KW-0812">Transmembrane</keyword>
<name>A0AAV0M8H8_9ROSI</name>
<feature type="region of interest" description="Disordered" evidence="5">
    <location>
        <begin position="217"/>
        <end position="356"/>
    </location>
</feature>
<feature type="compositionally biased region" description="Basic and acidic residues" evidence="5">
    <location>
        <begin position="331"/>
        <end position="347"/>
    </location>
</feature>
<feature type="compositionally biased region" description="Basic and acidic residues" evidence="5">
    <location>
        <begin position="127"/>
        <end position="141"/>
    </location>
</feature>
<comment type="subcellular location">
    <subcellularLocation>
        <location evidence="1">Membrane</location>
    </subcellularLocation>
</comment>
<dbReference type="InterPro" id="IPR007656">
    <property type="entry name" value="GTD-bd"/>
</dbReference>